<sequence>MDNITITGAREHNLKNINLTIPKYKLVVLTGLSGSGKSSLAFDTIYAEGQRRYVESLSAYARQFLGMMEKPDVDQIDGLSPAISIDQKTVSHNPRSTVGTTTEIYDYLRLLFARVGHPHCPNCGREIKTQTLQQITDHIVDMFSPAKKGKGTRLMVLAPLVKDRKGEYSALLDDLVRRGYPKARIDGRIFDLDEDDITLIKTNRHTIEVVVDRVVLEKGSDPKRLSNSVEKALKLANGTMIISKINDKGFDFPDKPTDFEDHMFSESFACAICNISLPEIEPRSFSFNNPHGACPNCSGLGTTFEVDASRVYNGELTIEEGGLFPWSRSVMFDSYPRRFLTSLAQKHKFGFDTKIKDIPTQALEKILNDGIVPYLKRRYEETDSDEVRKKVEQYMIPRDCPVCNGARLRPETLAVTINETNIADVSHKSIGDLNLWISELTGTNVLTENEQHIAKAIVKELESRIKFLDDVGLEYLTLDRKAATLSGGESQRIRLASQIGSGLSGVLYVLDEPSIGLHPRDHHRLLRTLKNLRDLGNTVLIVEHDLDTMMEADWIIDFGPGAGEHGGEVVAQGTPEDIIKNPKSITGKFMSGEKIVHPHTHARPNNNEKQLVLSNANENNLKNITVSFPLQNFVCVSGVSGSGKSTLVIDT</sequence>
<dbReference type="EMBL" id="PCSU01000006">
    <property type="protein sequence ID" value="PIP56893.1"/>
    <property type="molecule type" value="Genomic_DNA"/>
</dbReference>
<evidence type="ECO:0000256" key="4">
    <source>
        <dbReference type="ARBA" id="ARBA00022737"/>
    </source>
</evidence>
<dbReference type="GO" id="GO:0004518">
    <property type="term" value="F:nuclease activity"/>
    <property type="evidence" value="ECO:0007669"/>
    <property type="project" value="UniProtKB-KW"/>
</dbReference>
<keyword evidence="5" id="KW-0547">Nucleotide-binding</keyword>
<dbReference type="SUPFAM" id="SSF52540">
    <property type="entry name" value="P-loop containing nucleoside triphosphate hydrolases"/>
    <property type="match status" value="2"/>
</dbReference>
<dbReference type="AlphaFoldDB" id="A0A2H0BGU8"/>
<dbReference type="GO" id="GO:0005737">
    <property type="term" value="C:cytoplasm"/>
    <property type="evidence" value="ECO:0007669"/>
    <property type="project" value="UniProtKB-SubCell"/>
</dbReference>
<dbReference type="Gene3D" id="3.30.1490.20">
    <property type="entry name" value="ATP-grasp fold, A domain"/>
    <property type="match status" value="1"/>
</dbReference>
<comment type="subcellular location">
    <subcellularLocation>
        <location evidence="1">Cytoplasm</location>
    </subcellularLocation>
</comment>
<dbReference type="PANTHER" id="PTHR43152:SF3">
    <property type="entry name" value="UVRABC SYSTEM PROTEIN A"/>
    <property type="match status" value="1"/>
</dbReference>
<gene>
    <name evidence="18" type="ORF">COX05_00620</name>
</gene>
<evidence type="ECO:0000259" key="17">
    <source>
        <dbReference type="PROSITE" id="PS50893"/>
    </source>
</evidence>
<dbReference type="InterPro" id="IPR041552">
    <property type="entry name" value="UvrA_DNA-bd"/>
</dbReference>
<keyword evidence="4" id="KW-0677">Repeat</keyword>
<dbReference type="InterPro" id="IPR013815">
    <property type="entry name" value="ATP_grasp_subdomain_1"/>
</dbReference>
<dbReference type="GO" id="GO:0005524">
    <property type="term" value="F:ATP binding"/>
    <property type="evidence" value="ECO:0007669"/>
    <property type="project" value="UniProtKB-KW"/>
</dbReference>
<keyword evidence="8" id="KW-0863">Zinc-finger</keyword>
<dbReference type="Proteomes" id="UP000228495">
    <property type="component" value="Unassembled WGS sequence"/>
</dbReference>
<dbReference type="PROSITE" id="PS00211">
    <property type="entry name" value="ABC_TRANSPORTER_1"/>
    <property type="match status" value="1"/>
</dbReference>
<evidence type="ECO:0000256" key="7">
    <source>
        <dbReference type="ARBA" id="ARBA00022769"/>
    </source>
</evidence>
<dbReference type="GO" id="GO:0006281">
    <property type="term" value="P:DNA repair"/>
    <property type="evidence" value="ECO:0007669"/>
    <property type="project" value="UniProtKB-KW"/>
</dbReference>
<keyword evidence="13" id="KW-0234">DNA repair</keyword>
<dbReference type="InterPro" id="IPR003439">
    <property type="entry name" value="ABC_transporter-like_ATP-bd"/>
</dbReference>
<dbReference type="PROSITE" id="PS50893">
    <property type="entry name" value="ABC_TRANSPORTER_2"/>
    <property type="match status" value="1"/>
</dbReference>
<keyword evidence="9" id="KW-0862">Zinc</keyword>
<dbReference type="InterPro" id="IPR027417">
    <property type="entry name" value="P-loop_NTPase"/>
</dbReference>
<evidence type="ECO:0000256" key="15">
    <source>
        <dbReference type="ARBA" id="ARBA00039316"/>
    </source>
</evidence>
<evidence type="ECO:0000256" key="6">
    <source>
        <dbReference type="ARBA" id="ARBA00022763"/>
    </source>
</evidence>
<dbReference type="GO" id="GO:0003677">
    <property type="term" value="F:DNA binding"/>
    <property type="evidence" value="ECO:0007669"/>
    <property type="project" value="UniProtKB-KW"/>
</dbReference>
<evidence type="ECO:0000256" key="14">
    <source>
        <dbReference type="ARBA" id="ARBA00038000"/>
    </source>
</evidence>
<dbReference type="Gene3D" id="3.40.50.300">
    <property type="entry name" value="P-loop containing nucleotide triphosphate hydrolases"/>
    <property type="match status" value="3"/>
</dbReference>
<dbReference type="InterPro" id="IPR017871">
    <property type="entry name" value="ABC_transporter-like_CS"/>
</dbReference>
<evidence type="ECO:0000256" key="9">
    <source>
        <dbReference type="ARBA" id="ARBA00022833"/>
    </source>
</evidence>
<evidence type="ECO:0000313" key="18">
    <source>
        <dbReference type="EMBL" id="PIP56893.1"/>
    </source>
</evidence>
<reference evidence="18 19" key="1">
    <citation type="submission" date="2017-09" db="EMBL/GenBank/DDBJ databases">
        <title>Depth-based differentiation of microbial function through sediment-hosted aquifers and enrichment of novel symbionts in the deep terrestrial subsurface.</title>
        <authorList>
            <person name="Probst A.J."/>
            <person name="Ladd B."/>
            <person name="Jarett J.K."/>
            <person name="Geller-Mcgrath D.E."/>
            <person name="Sieber C.M."/>
            <person name="Emerson J.B."/>
            <person name="Anantharaman K."/>
            <person name="Thomas B.C."/>
            <person name="Malmstrom R."/>
            <person name="Stieglmeier M."/>
            <person name="Klingl A."/>
            <person name="Woyke T."/>
            <person name="Ryan C.M."/>
            <person name="Banfield J.F."/>
        </authorList>
    </citation>
    <scope>NUCLEOTIDE SEQUENCE [LARGE SCALE GENOMIC DNA]</scope>
    <source>
        <strain evidence="18">CG22_combo_CG10-13_8_21_14_all_39_12</strain>
    </source>
</reference>
<dbReference type="GO" id="GO:0008270">
    <property type="term" value="F:zinc ion binding"/>
    <property type="evidence" value="ECO:0007669"/>
    <property type="project" value="UniProtKB-KW"/>
</dbReference>
<evidence type="ECO:0000256" key="5">
    <source>
        <dbReference type="ARBA" id="ARBA00022741"/>
    </source>
</evidence>
<keyword evidence="2" id="KW-0963">Cytoplasm</keyword>
<evidence type="ECO:0000256" key="16">
    <source>
        <dbReference type="ARBA" id="ARBA00042156"/>
    </source>
</evidence>
<evidence type="ECO:0000256" key="1">
    <source>
        <dbReference type="ARBA" id="ARBA00004496"/>
    </source>
</evidence>
<evidence type="ECO:0000256" key="13">
    <source>
        <dbReference type="ARBA" id="ARBA00023204"/>
    </source>
</evidence>
<keyword evidence="10" id="KW-0067">ATP-binding</keyword>
<dbReference type="CDD" id="cd03270">
    <property type="entry name" value="ABC_UvrA_I"/>
    <property type="match status" value="1"/>
</dbReference>
<dbReference type="Gene3D" id="1.10.8.280">
    <property type="entry name" value="ABC transporter ATPase domain-like"/>
    <property type="match status" value="2"/>
</dbReference>
<name>A0A2H0BGU8_UNCKA</name>
<organism evidence="18 19">
    <name type="scientific">candidate division WWE3 bacterium CG22_combo_CG10-13_8_21_14_all_39_12</name>
    <dbReference type="NCBI Taxonomy" id="1975094"/>
    <lineage>
        <taxon>Bacteria</taxon>
        <taxon>Katanobacteria</taxon>
    </lineage>
</organism>
<keyword evidence="3" id="KW-0479">Metal-binding</keyword>
<dbReference type="Pfam" id="PF17755">
    <property type="entry name" value="UvrA_DNA-bind"/>
    <property type="match status" value="1"/>
</dbReference>
<evidence type="ECO:0000256" key="8">
    <source>
        <dbReference type="ARBA" id="ARBA00022771"/>
    </source>
</evidence>
<evidence type="ECO:0000256" key="12">
    <source>
        <dbReference type="ARBA" id="ARBA00023125"/>
    </source>
</evidence>
<keyword evidence="7" id="KW-0228">DNA excision</keyword>
<dbReference type="InterPro" id="IPR041102">
    <property type="entry name" value="UvrA_inter"/>
</dbReference>
<feature type="domain" description="ABC transporter" evidence="17">
    <location>
        <begin position="257"/>
        <end position="591"/>
    </location>
</feature>
<dbReference type="Pfam" id="PF17760">
    <property type="entry name" value="UvrA_inter"/>
    <property type="match status" value="1"/>
</dbReference>
<evidence type="ECO:0000256" key="11">
    <source>
        <dbReference type="ARBA" id="ARBA00022881"/>
    </source>
</evidence>
<comment type="caution">
    <text evidence="18">The sequence shown here is derived from an EMBL/GenBank/DDBJ whole genome shotgun (WGS) entry which is preliminary data.</text>
</comment>
<keyword evidence="12" id="KW-0238">DNA-binding</keyword>
<dbReference type="Gene3D" id="1.20.1580.10">
    <property type="entry name" value="ABC transporter ATPase like domain"/>
    <property type="match status" value="3"/>
</dbReference>
<evidence type="ECO:0000256" key="2">
    <source>
        <dbReference type="ARBA" id="ARBA00022490"/>
    </source>
</evidence>
<evidence type="ECO:0000256" key="10">
    <source>
        <dbReference type="ARBA" id="ARBA00022840"/>
    </source>
</evidence>
<keyword evidence="11" id="KW-0267">Excision nuclease</keyword>
<comment type="similarity">
    <text evidence="14">Belongs to the ABC transporter superfamily. UvrA family.</text>
</comment>
<feature type="non-terminal residue" evidence="18">
    <location>
        <position position="651"/>
    </location>
</feature>
<keyword evidence="6" id="KW-0227">DNA damage</keyword>
<proteinExistence type="inferred from homology"/>
<protein>
    <recommendedName>
        <fullName evidence="15">UvrABC system protein A</fullName>
    </recommendedName>
    <alternativeName>
        <fullName evidence="16">Excinuclease ABC subunit A</fullName>
    </alternativeName>
</protein>
<evidence type="ECO:0000256" key="3">
    <source>
        <dbReference type="ARBA" id="ARBA00022723"/>
    </source>
</evidence>
<dbReference type="PANTHER" id="PTHR43152">
    <property type="entry name" value="UVRABC SYSTEM PROTEIN A"/>
    <property type="match status" value="1"/>
</dbReference>
<dbReference type="GO" id="GO:0016887">
    <property type="term" value="F:ATP hydrolysis activity"/>
    <property type="evidence" value="ECO:0007669"/>
    <property type="project" value="InterPro"/>
</dbReference>
<evidence type="ECO:0000313" key="19">
    <source>
        <dbReference type="Proteomes" id="UP000228495"/>
    </source>
</evidence>
<accession>A0A2H0BGU8</accession>